<keyword evidence="1" id="KW-0732">Signal</keyword>
<dbReference type="SUPFAM" id="SSF54236">
    <property type="entry name" value="Ubiquitin-like"/>
    <property type="match status" value="1"/>
</dbReference>
<keyword evidence="5" id="KW-1185">Reference proteome</keyword>
<dbReference type="OrthoDB" id="436519at2759"/>
<evidence type="ECO:0000256" key="1">
    <source>
        <dbReference type="SAM" id="SignalP"/>
    </source>
</evidence>
<comment type="caution">
    <text evidence="3">The sequence shown here is derived from an EMBL/GenBank/DDBJ whole genome shotgun (WGS) entry which is preliminary data.</text>
</comment>
<organism evidence="3">
    <name type="scientific">Cladocopium goreaui</name>
    <dbReference type="NCBI Taxonomy" id="2562237"/>
    <lineage>
        <taxon>Eukaryota</taxon>
        <taxon>Sar</taxon>
        <taxon>Alveolata</taxon>
        <taxon>Dinophyceae</taxon>
        <taxon>Suessiales</taxon>
        <taxon>Symbiodiniaceae</taxon>
        <taxon>Cladocopium</taxon>
    </lineage>
</organism>
<dbReference type="Proteomes" id="UP001152797">
    <property type="component" value="Unassembled WGS sequence"/>
</dbReference>
<dbReference type="InterPro" id="IPR029071">
    <property type="entry name" value="Ubiquitin-like_domsf"/>
</dbReference>
<dbReference type="EMBL" id="CAMXCT010001380">
    <property type="protein sequence ID" value="CAI3989535.1"/>
    <property type="molecule type" value="Genomic_DNA"/>
</dbReference>
<proteinExistence type="predicted"/>
<evidence type="ECO:0000259" key="2">
    <source>
        <dbReference type="PROSITE" id="PS50053"/>
    </source>
</evidence>
<dbReference type="PROSITE" id="PS50053">
    <property type="entry name" value="UBIQUITIN_2"/>
    <property type="match status" value="1"/>
</dbReference>
<evidence type="ECO:0000313" key="4">
    <source>
        <dbReference type="EMBL" id="CAL1142910.1"/>
    </source>
</evidence>
<evidence type="ECO:0000313" key="3">
    <source>
        <dbReference type="EMBL" id="CAI3989535.1"/>
    </source>
</evidence>
<dbReference type="InterPro" id="IPR000626">
    <property type="entry name" value="Ubiquitin-like_dom"/>
</dbReference>
<sequence length="266" mass="29608">MSCLHVSVLALSGKQLVCADVAKDTLVEDLQFQVEQATGVDKAAQRLLYQGEILPPTAALDCLGADPACKDRVVTLVVTNPTVEYQVMQGVIFKSKGAQPSSSKIVKLEKAVGDLVKTTGRTWLGPAGGHWIELDPVFHKAGWLLIEGPGFGKVGPLLEEVLPNEPEAIVMRFSSPYNDDEIHQICIKPSWTIGQVKQWMCIRLPCLRREKIVIVKRRCKGRAARFTPSSFLLDDRVRVEETDFRDGEELPYIYMGDLDDAEPWDF</sequence>
<name>A0A9P1CDE7_9DINO</name>
<reference evidence="3" key="1">
    <citation type="submission" date="2022-10" db="EMBL/GenBank/DDBJ databases">
        <authorList>
            <person name="Chen Y."/>
            <person name="Dougan E. K."/>
            <person name="Chan C."/>
            <person name="Rhodes N."/>
            <person name="Thang M."/>
        </authorList>
    </citation>
    <scope>NUCLEOTIDE SEQUENCE</scope>
</reference>
<feature type="signal peptide" evidence="1">
    <location>
        <begin position="1"/>
        <end position="19"/>
    </location>
</feature>
<protein>
    <recommendedName>
        <fullName evidence="2">Ubiquitin-like domain-containing protein</fullName>
    </recommendedName>
</protein>
<dbReference type="AlphaFoldDB" id="A0A9P1CDE7"/>
<dbReference type="EMBL" id="CAMXCT020001380">
    <property type="protein sequence ID" value="CAL1142910.1"/>
    <property type="molecule type" value="Genomic_DNA"/>
</dbReference>
<dbReference type="Pfam" id="PF00240">
    <property type="entry name" value="ubiquitin"/>
    <property type="match status" value="1"/>
</dbReference>
<feature type="chain" id="PRO_5043270318" description="Ubiquitin-like domain-containing protein" evidence="1">
    <location>
        <begin position="20"/>
        <end position="266"/>
    </location>
</feature>
<reference evidence="4" key="2">
    <citation type="submission" date="2024-04" db="EMBL/GenBank/DDBJ databases">
        <authorList>
            <person name="Chen Y."/>
            <person name="Shah S."/>
            <person name="Dougan E. K."/>
            <person name="Thang M."/>
            <person name="Chan C."/>
        </authorList>
    </citation>
    <scope>NUCLEOTIDE SEQUENCE [LARGE SCALE GENOMIC DNA]</scope>
</reference>
<accession>A0A9P1CDE7</accession>
<evidence type="ECO:0000313" key="5">
    <source>
        <dbReference type="Proteomes" id="UP001152797"/>
    </source>
</evidence>
<dbReference type="Gene3D" id="3.10.20.90">
    <property type="entry name" value="Phosphatidylinositol 3-kinase Catalytic Subunit, Chain A, domain 1"/>
    <property type="match status" value="1"/>
</dbReference>
<dbReference type="EMBL" id="CAMXCT030001380">
    <property type="protein sequence ID" value="CAL4776847.1"/>
    <property type="molecule type" value="Genomic_DNA"/>
</dbReference>
<gene>
    <name evidence="3" type="ORF">C1SCF055_LOCUS16604</name>
</gene>
<feature type="domain" description="Ubiquitin-like" evidence="2">
    <location>
        <begin position="4"/>
        <end position="67"/>
    </location>
</feature>